<evidence type="ECO:0000313" key="2">
    <source>
        <dbReference type="EMBL" id="OYR93251.1"/>
    </source>
</evidence>
<evidence type="ECO:0000313" key="1">
    <source>
        <dbReference type="EMBL" id="OYR89035.1"/>
    </source>
</evidence>
<dbReference type="Proteomes" id="UP000215828">
    <property type="component" value="Unassembled WGS sequence"/>
</dbReference>
<reference evidence="3 4" key="3">
    <citation type="submission" date="2017-09" db="EMBL/GenBank/DDBJ databases">
        <title>Tripartite evolution among Lactobacillus johnsonii, Lactobacillus taiwanensis, Lactobacillus reuteri and their rodent host.</title>
        <authorList>
            <person name="Wang T."/>
            <person name="Knowles S."/>
            <person name="Cheng C."/>
        </authorList>
    </citation>
    <scope>NUCLEOTIDE SEQUENCE [LARGE SCALE GENOMIC DNA]</scope>
    <source>
        <strain evidence="2 3">609q</strain>
        <strain evidence="1 4">609u</strain>
    </source>
</reference>
<dbReference type="Proteomes" id="UP000216316">
    <property type="component" value="Unassembled WGS sequence"/>
</dbReference>
<dbReference type="RefSeq" id="WP_094496886.1">
    <property type="nucleotide sequence ID" value="NZ_CAMSOJ010000006.1"/>
</dbReference>
<dbReference type="EMBL" id="NGNX01000003">
    <property type="protein sequence ID" value="OYR93251.1"/>
    <property type="molecule type" value="Genomic_DNA"/>
</dbReference>
<evidence type="ECO:0000313" key="3">
    <source>
        <dbReference type="Proteomes" id="UP000215828"/>
    </source>
</evidence>
<comment type="caution">
    <text evidence="2">The sequence shown here is derived from an EMBL/GenBank/DDBJ whole genome shotgun (WGS) entry which is preliminary data.</text>
</comment>
<gene>
    <name evidence="1" type="ORF">CBF53_00680</name>
    <name evidence="2" type="ORF">CBF70_01265</name>
</gene>
<proteinExistence type="predicted"/>
<name>A0A256LIH8_9LACO</name>
<protein>
    <submittedName>
        <fullName evidence="2">Uncharacterized protein</fullName>
    </submittedName>
</protein>
<dbReference type="EMBL" id="NGNV01000002">
    <property type="protein sequence ID" value="OYR89035.1"/>
    <property type="molecule type" value="Genomic_DNA"/>
</dbReference>
<dbReference type="AlphaFoldDB" id="A0A256LIH8"/>
<organism evidence="2 3">
    <name type="scientific">Lactobacillus taiwanensis</name>
    <dbReference type="NCBI Taxonomy" id="508451"/>
    <lineage>
        <taxon>Bacteria</taxon>
        <taxon>Bacillati</taxon>
        <taxon>Bacillota</taxon>
        <taxon>Bacilli</taxon>
        <taxon>Lactobacillales</taxon>
        <taxon>Lactobacillaceae</taxon>
        <taxon>Lactobacillus</taxon>
    </lineage>
</organism>
<reference evidence="2 3" key="1">
    <citation type="submission" date="2017-04" db="EMBL/GenBank/DDBJ databases">
        <authorList>
            <person name="Afonso C.L."/>
            <person name="Miller P.J."/>
            <person name="Scott M.A."/>
            <person name="Spackman E."/>
            <person name="Goraichik I."/>
            <person name="Dimitrov K.M."/>
            <person name="Suarez D.L."/>
            <person name="Swayne D.E."/>
        </authorList>
    </citation>
    <scope>NUCLEOTIDE SEQUENCE [LARGE SCALE GENOMIC DNA]</scope>
    <source>
        <strain evidence="2 3">609q</strain>
    </source>
</reference>
<reference evidence="1 4" key="2">
    <citation type="submission" date="2017-05" db="EMBL/GenBank/DDBJ databases">
        <authorList>
            <person name="Lin X.B."/>
            <person name="Stothard P."/>
            <person name="Tasseva G."/>
            <person name="Walter J."/>
        </authorList>
    </citation>
    <scope>NUCLEOTIDE SEQUENCE [LARGE SCALE GENOMIC DNA]</scope>
    <source>
        <strain evidence="1 4">609u</strain>
    </source>
</reference>
<keyword evidence="4" id="KW-1185">Reference proteome</keyword>
<evidence type="ECO:0000313" key="4">
    <source>
        <dbReference type="Proteomes" id="UP000216316"/>
    </source>
</evidence>
<accession>A0A256LIH8</accession>
<sequence length="166" mass="18881">MEKETILGTLIRQLGLSGFQELARVSGVPLRTLVRYDQQLAKEGRKTISSWKAENIIKLANTLNKTPGEFLDWLLGKERYNGLLVSPVDQTIQGVPISDHLVYEELLNALLINSNLGYVPTTKDIEEILRKWKKIPKSTLKEIRKNYMNSVIYSLAQSQLKPTNTK</sequence>